<reference evidence="2" key="3">
    <citation type="submission" date="2020-12" db="UniProtKB">
        <authorList>
            <consortium name="EnsemblPlants"/>
        </authorList>
    </citation>
    <scope>IDENTIFICATION</scope>
</reference>
<gene>
    <name evidence="1" type="ORF">PHYPA_004243</name>
</gene>
<dbReference type="EMBL" id="ABEU02000003">
    <property type="protein sequence ID" value="PNR57250.1"/>
    <property type="molecule type" value="Genomic_DNA"/>
</dbReference>
<keyword evidence="3" id="KW-1185">Reference proteome</keyword>
<name>A0A2K1KU22_PHYPA</name>
<dbReference type="Proteomes" id="UP000006727">
    <property type="component" value="Chromosome 3"/>
</dbReference>
<dbReference type="Gramene" id="Pp3c3_10760V3.1">
    <property type="protein sequence ID" value="Pp3c3_10760V3.1"/>
    <property type="gene ID" value="Pp3c3_10760"/>
</dbReference>
<organism evidence="1">
    <name type="scientific">Physcomitrium patens</name>
    <name type="common">Spreading-leaved earth moss</name>
    <name type="synonym">Physcomitrella patens</name>
    <dbReference type="NCBI Taxonomy" id="3218"/>
    <lineage>
        <taxon>Eukaryota</taxon>
        <taxon>Viridiplantae</taxon>
        <taxon>Streptophyta</taxon>
        <taxon>Embryophyta</taxon>
        <taxon>Bryophyta</taxon>
        <taxon>Bryophytina</taxon>
        <taxon>Bryopsida</taxon>
        <taxon>Funariidae</taxon>
        <taxon>Funariales</taxon>
        <taxon>Funariaceae</taxon>
        <taxon>Physcomitrium</taxon>
    </lineage>
</organism>
<evidence type="ECO:0000313" key="3">
    <source>
        <dbReference type="Proteomes" id="UP000006727"/>
    </source>
</evidence>
<evidence type="ECO:0000313" key="1">
    <source>
        <dbReference type="EMBL" id="PNR57250.1"/>
    </source>
</evidence>
<protein>
    <submittedName>
        <fullName evidence="1 2">Uncharacterized protein</fullName>
    </submittedName>
</protein>
<reference evidence="1 3" key="1">
    <citation type="journal article" date="2008" name="Science">
        <title>The Physcomitrella genome reveals evolutionary insights into the conquest of land by plants.</title>
        <authorList>
            <person name="Rensing S."/>
            <person name="Lang D."/>
            <person name="Zimmer A."/>
            <person name="Terry A."/>
            <person name="Salamov A."/>
            <person name="Shapiro H."/>
            <person name="Nishiyama T."/>
            <person name="Perroud P.-F."/>
            <person name="Lindquist E."/>
            <person name="Kamisugi Y."/>
            <person name="Tanahashi T."/>
            <person name="Sakakibara K."/>
            <person name="Fujita T."/>
            <person name="Oishi K."/>
            <person name="Shin-I T."/>
            <person name="Kuroki Y."/>
            <person name="Toyoda A."/>
            <person name="Suzuki Y."/>
            <person name="Hashimoto A."/>
            <person name="Yamaguchi K."/>
            <person name="Sugano A."/>
            <person name="Kohara Y."/>
            <person name="Fujiyama A."/>
            <person name="Anterola A."/>
            <person name="Aoki S."/>
            <person name="Ashton N."/>
            <person name="Barbazuk W.B."/>
            <person name="Barker E."/>
            <person name="Bennetzen J."/>
            <person name="Bezanilla M."/>
            <person name="Blankenship R."/>
            <person name="Cho S.H."/>
            <person name="Dutcher S."/>
            <person name="Estelle M."/>
            <person name="Fawcett J.A."/>
            <person name="Gundlach H."/>
            <person name="Hanada K."/>
            <person name="Heyl A."/>
            <person name="Hicks K.A."/>
            <person name="Hugh J."/>
            <person name="Lohr M."/>
            <person name="Mayer K."/>
            <person name="Melkozernov A."/>
            <person name="Murata T."/>
            <person name="Nelson D."/>
            <person name="Pils B."/>
            <person name="Prigge M."/>
            <person name="Reiss B."/>
            <person name="Renner T."/>
            <person name="Rombauts S."/>
            <person name="Rushton P."/>
            <person name="Sanderfoot A."/>
            <person name="Schween G."/>
            <person name="Shiu S.-H."/>
            <person name="Stueber K."/>
            <person name="Theodoulou F.L."/>
            <person name="Tu H."/>
            <person name="Van de Peer Y."/>
            <person name="Verrier P.J."/>
            <person name="Waters E."/>
            <person name="Wood A."/>
            <person name="Yang L."/>
            <person name="Cove D."/>
            <person name="Cuming A."/>
            <person name="Hasebe M."/>
            <person name="Lucas S."/>
            <person name="Mishler D.B."/>
            <person name="Reski R."/>
            <person name="Grigoriev I."/>
            <person name="Quatrano R.S."/>
            <person name="Boore J.L."/>
        </authorList>
    </citation>
    <scope>NUCLEOTIDE SEQUENCE [LARGE SCALE GENOMIC DNA]</scope>
    <source>
        <strain evidence="2 3">cv. Gransden 2004</strain>
    </source>
</reference>
<accession>A0A2K1KU22</accession>
<dbReference type="AlphaFoldDB" id="A0A2K1KU22"/>
<dbReference type="InParanoid" id="A0A2K1KU22"/>
<proteinExistence type="predicted"/>
<evidence type="ECO:0000313" key="2">
    <source>
        <dbReference type="EnsemblPlants" id="Pp3c3_10760V3.1"/>
    </source>
</evidence>
<sequence length="64" mass="6849">MVLAETRNILNLRKSITSTELSSASTSFLSFQSGSSSPVKQMCSLRCSGCVHCKSFECAAVCKP</sequence>
<reference evidence="1 3" key="2">
    <citation type="journal article" date="2018" name="Plant J.">
        <title>The Physcomitrella patens chromosome-scale assembly reveals moss genome structure and evolution.</title>
        <authorList>
            <person name="Lang D."/>
            <person name="Ullrich K.K."/>
            <person name="Murat F."/>
            <person name="Fuchs J."/>
            <person name="Jenkins J."/>
            <person name="Haas F.B."/>
            <person name="Piednoel M."/>
            <person name="Gundlach H."/>
            <person name="Van Bel M."/>
            <person name="Meyberg R."/>
            <person name="Vives C."/>
            <person name="Morata J."/>
            <person name="Symeonidi A."/>
            <person name="Hiss M."/>
            <person name="Muchero W."/>
            <person name="Kamisugi Y."/>
            <person name="Saleh O."/>
            <person name="Blanc G."/>
            <person name="Decker E.L."/>
            <person name="van Gessel N."/>
            <person name="Grimwood J."/>
            <person name="Hayes R.D."/>
            <person name="Graham S.W."/>
            <person name="Gunter L.E."/>
            <person name="McDaniel S.F."/>
            <person name="Hoernstein S.N.W."/>
            <person name="Larsson A."/>
            <person name="Li F.W."/>
            <person name="Perroud P.F."/>
            <person name="Phillips J."/>
            <person name="Ranjan P."/>
            <person name="Rokshar D.S."/>
            <person name="Rothfels C.J."/>
            <person name="Schneider L."/>
            <person name="Shu S."/>
            <person name="Stevenson D.W."/>
            <person name="Thummler F."/>
            <person name="Tillich M."/>
            <person name="Villarreal Aguilar J.C."/>
            <person name="Widiez T."/>
            <person name="Wong G.K."/>
            <person name="Wymore A."/>
            <person name="Zhang Y."/>
            <person name="Zimmer A.D."/>
            <person name="Quatrano R.S."/>
            <person name="Mayer K.F.X."/>
            <person name="Goodstein D."/>
            <person name="Casacuberta J.M."/>
            <person name="Vandepoele K."/>
            <person name="Reski R."/>
            <person name="Cuming A.C."/>
            <person name="Tuskan G.A."/>
            <person name="Maumus F."/>
            <person name="Salse J."/>
            <person name="Schmutz J."/>
            <person name="Rensing S.A."/>
        </authorList>
    </citation>
    <scope>NUCLEOTIDE SEQUENCE [LARGE SCALE GENOMIC DNA]</scope>
    <source>
        <strain evidence="2 3">cv. Gransden 2004</strain>
    </source>
</reference>
<dbReference type="PaxDb" id="3218-PP1S74_137V6.1"/>
<dbReference type="EnsemblPlants" id="Pp3c3_10760V3.1">
    <property type="protein sequence ID" value="Pp3c3_10760V3.1"/>
    <property type="gene ID" value="Pp3c3_10760"/>
</dbReference>